<dbReference type="PROSITE" id="PS00211">
    <property type="entry name" value="ABC_TRANSPORTER_1"/>
    <property type="match status" value="1"/>
</dbReference>
<evidence type="ECO:0000256" key="6">
    <source>
        <dbReference type="ARBA" id="ARBA00022840"/>
    </source>
</evidence>
<feature type="transmembrane region" description="Helical" evidence="10">
    <location>
        <begin position="716"/>
        <end position="736"/>
    </location>
</feature>
<comment type="subcellular location">
    <subcellularLocation>
        <location evidence="1">Membrane</location>
        <topology evidence="1">Multi-pass membrane protein</topology>
    </subcellularLocation>
</comment>
<dbReference type="InterPro" id="IPR000253">
    <property type="entry name" value="FHA_dom"/>
</dbReference>
<keyword evidence="14" id="KW-1185">Reference proteome</keyword>
<gene>
    <name evidence="13" type="ORF">MXD59_02425</name>
</gene>
<evidence type="ECO:0000256" key="5">
    <source>
        <dbReference type="ARBA" id="ARBA00022741"/>
    </source>
</evidence>
<keyword evidence="5" id="KW-0547">Nucleotide-binding</keyword>
<dbReference type="SUPFAM" id="SSF52540">
    <property type="entry name" value="P-loop containing nucleoside triphosphate hydrolases"/>
    <property type="match status" value="1"/>
</dbReference>
<feature type="domain" description="ABC transporter" evidence="12">
    <location>
        <begin position="287"/>
        <end position="530"/>
    </location>
</feature>
<feature type="compositionally biased region" description="Basic and acidic residues" evidence="9">
    <location>
        <begin position="190"/>
        <end position="199"/>
    </location>
</feature>
<dbReference type="SMART" id="SM00240">
    <property type="entry name" value="FHA"/>
    <property type="match status" value="2"/>
</dbReference>
<organism evidence="13 14">
    <name type="scientific">Frankia umida</name>
    <dbReference type="NCBI Taxonomy" id="573489"/>
    <lineage>
        <taxon>Bacteria</taxon>
        <taxon>Bacillati</taxon>
        <taxon>Actinomycetota</taxon>
        <taxon>Actinomycetes</taxon>
        <taxon>Frankiales</taxon>
        <taxon>Frankiaceae</taxon>
        <taxon>Frankia</taxon>
    </lineage>
</organism>
<dbReference type="PROSITE" id="PS50006">
    <property type="entry name" value="FHA_DOMAIN"/>
    <property type="match status" value="2"/>
</dbReference>
<feature type="transmembrane region" description="Helical" evidence="10">
    <location>
        <begin position="836"/>
        <end position="858"/>
    </location>
</feature>
<evidence type="ECO:0000259" key="11">
    <source>
        <dbReference type="PROSITE" id="PS50006"/>
    </source>
</evidence>
<evidence type="ECO:0000313" key="13">
    <source>
        <dbReference type="EMBL" id="MCK9874649.1"/>
    </source>
</evidence>
<dbReference type="InterPro" id="IPR003439">
    <property type="entry name" value="ABC_transporter-like_ATP-bd"/>
</dbReference>
<name>A0ABT0JSY2_9ACTN</name>
<dbReference type="SUPFAM" id="SSF49879">
    <property type="entry name" value="SMAD/FHA domain"/>
    <property type="match status" value="2"/>
</dbReference>
<evidence type="ECO:0000256" key="8">
    <source>
        <dbReference type="ARBA" id="ARBA00023136"/>
    </source>
</evidence>
<reference evidence="13 14" key="1">
    <citation type="submission" date="2022-04" db="EMBL/GenBank/DDBJ databases">
        <title>Genome diversity in the genus Frankia.</title>
        <authorList>
            <person name="Carlos-Shanley C."/>
            <person name="Hahn D."/>
        </authorList>
    </citation>
    <scope>NUCLEOTIDE SEQUENCE [LARGE SCALE GENOMIC DNA]</scope>
    <source>
        <strain evidence="13 14">Ag45/Mut15</strain>
    </source>
</reference>
<feature type="domain" description="FHA" evidence="11">
    <location>
        <begin position="209"/>
        <end position="258"/>
    </location>
</feature>
<feature type="transmembrane region" description="Helical" evidence="10">
    <location>
        <begin position="670"/>
        <end position="696"/>
    </location>
</feature>
<dbReference type="Pfam" id="PF01061">
    <property type="entry name" value="ABC2_membrane"/>
    <property type="match status" value="1"/>
</dbReference>
<dbReference type="InterPro" id="IPR003593">
    <property type="entry name" value="AAA+_ATPase"/>
</dbReference>
<dbReference type="PANTHER" id="PTHR48041">
    <property type="entry name" value="ABC TRANSPORTER G FAMILY MEMBER 28"/>
    <property type="match status" value="1"/>
</dbReference>
<feature type="transmembrane region" description="Helical" evidence="10">
    <location>
        <begin position="743"/>
        <end position="763"/>
    </location>
</feature>
<keyword evidence="7 10" id="KW-1133">Transmembrane helix</keyword>
<evidence type="ECO:0000256" key="10">
    <source>
        <dbReference type="SAM" id="Phobius"/>
    </source>
</evidence>
<proteinExistence type="predicted"/>
<keyword evidence="3" id="KW-0597">Phosphoprotein</keyword>
<dbReference type="InterPro" id="IPR008984">
    <property type="entry name" value="SMAD_FHA_dom_sf"/>
</dbReference>
<feature type="compositionally biased region" description="Gly residues" evidence="9">
    <location>
        <begin position="168"/>
        <end position="181"/>
    </location>
</feature>
<dbReference type="SMART" id="SM00382">
    <property type="entry name" value="AAA"/>
    <property type="match status" value="1"/>
</dbReference>
<evidence type="ECO:0000256" key="3">
    <source>
        <dbReference type="ARBA" id="ARBA00022553"/>
    </source>
</evidence>
<dbReference type="PROSITE" id="PS50893">
    <property type="entry name" value="ABC_TRANSPORTER_2"/>
    <property type="match status" value="1"/>
</dbReference>
<sequence>MSTAVLKVTSMAGEVTVPQGQPRFIIGRARNSDHVIADSQVSRQHLMIEQIGPGWAVRDVSTNGTWLSGARMLNVVEVRGETRFRLGTPSGPEVIIRAESTGRPGDGYGDTGGAYGDPYGGGDGYGSSFSADADQHTMLPGQADYLPPRASQRSTNAPSREMAHSGAVAGGPAAGRGGPGGAPRQPAGHARLDREHERSTTYPLRQGTMTIGRARGSDIVIADLLASRHHATLTIRGGSIDLVDHDSANGTFVDGRRIQRAQVAQGSIIAIGHHVLQVEGDQLVEYIDSGDVSFEAEHLNVWAGDKQLMHDMTFRLPGQALLGVVGPSGAGKSTLLGALTGFRPANEGTVRYAGRDLYDEYDELRRRIGYVPQDDILHTSLTVRRALEYGAKLRFPPDVTEAERARRIDEVLAELNLTPHASTVVARLSGGQRKRVSVALELLTRPTLLYLDEPTSGLDPGMDLQVMQSLRALADDGRTVIVVTHSVAQLDLCDYVLVLAPGGHVAYFGPPGDALPFFGEQGYPWVFLRLQDDPGAESAARFRQSRHYVPASVTAPSARPEPEELPSIRQQTVLSQLVSLSKRTMSVIASDKGYLRLAVAFPFVLGTIPRFIGGDFADTNDKFTPNSNGPTIFLIMVLCACFMGMSNSVREIVKERAIYQRERAIGLSRTAYVGSKVLVLFIITALQAIPFTVIGLAGRQPPGALLLGNSLLDCMLAIFIVTFASGMIGLVISALVDNADKTMPLLVIVTMIQLVFSAGIVPVSGQVGLQQVSVISPARWGYAALASDADFNVITRAGVQRPKTVNGQPVASGETIPINPNSPERDALFDHTKKQFAMDIGGGLAVTVVFVGLTAVLLRRLDPKTNRKKKATPATK</sequence>
<dbReference type="PANTHER" id="PTHR48041:SF139">
    <property type="entry name" value="PROTEIN SCARLET"/>
    <property type="match status" value="1"/>
</dbReference>
<dbReference type="Pfam" id="PF00005">
    <property type="entry name" value="ABC_tran"/>
    <property type="match status" value="1"/>
</dbReference>
<comment type="caution">
    <text evidence="13">The sequence shown here is derived from an EMBL/GenBank/DDBJ whole genome shotgun (WGS) entry which is preliminary data.</text>
</comment>
<dbReference type="RefSeq" id="WP_248823280.1">
    <property type="nucleotide sequence ID" value="NZ_JALKFT010000002.1"/>
</dbReference>
<evidence type="ECO:0000256" key="7">
    <source>
        <dbReference type="ARBA" id="ARBA00022989"/>
    </source>
</evidence>
<protein>
    <submittedName>
        <fullName evidence="13">ATP-binding cassette domain-containing protein</fullName>
    </submittedName>
</protein>
<evidence type="ECO:0000256" key="9">
    <source>
        <dbReference type="SAM" id="MobiDB-lite"/>
    </source>
</evidence>
<dbReference type="GO" id="GO:0005524">
    <property type="term" value="F:ATP binding"/>
    <property type="evidence" value="ECO:0007669"/>
    <property type="project" value="UniProtKB-KW"/>
</dbReference>
<dbReference type="InterPro" id="IPR017871">
    <property type="entry name" value="ABC_transporter-like_CS"/>
</dbReference>
<dbReference type="CDD" id="cd00060">
    <property type="entry name" value="FHA"/>
    <property type="match status" value="2"/>
</dbReference>
<dbReference type="EMBL" id="JALKFT010000002">
    <property type="protein sequence ID" value="MCK9874649.1"/>
    <property type="molecule type" value="Genomic_DNA"/>
</dbReference>
<evidence type="ECO:0000256" key="2">
    <source>
        <dbReference type="ARBA" id="ARBA00022448"/>
    </source>
</evidence>
<evidence type="ECO:0000256" key="4">
    <source>
        <dbReference type="ARBA" id="ARBA00022692"/>
    </source>
</evidence>
<dbReference type="InterPro" id="IPR027417">
    <property type="entry name" value="P-loop_NTPase"/>
</dbReference>
<evidence type="ECO:0000259" key="12">
    <source>
        <dbReference type="PROSITE" id="PS50893"/>
    </source>
</evidence>
<keyword evidence="8 10" id="KW-0472">Membrane</keyword>
<feature type="domain" description="FHA" evidence="11">
    <location>
        <begin position="24"/>
        <end position="72"/>
    </location>
</feature>
<dbReference type="Gene3D" id="2.60.200.20">
    <property type="match status" value="2"/>
</dbReference>
<keyword evidence="2" id="KW-0813">Transport</keyword>
<feature type="transmembrane region" description="Helical" evidence="10">
    <location>
        <begin position="632"/>
        <end position="649"/>
    </location>
</feature>
<dbReference type="InterPro" id="IPR013525">
    <property type="entry name" value="ABC2_TM"/>
</dbReference>
<feature type="transmembrane region" description="Helical" evidence="10">
    <location>
        <begin position="593"/>
        <end position="612"/>
    </location>
</feature>
<keyword evidence="6 13" id="KW-0067">ATP-binding</keyword>
<evidence type="ECO:0000256" key="1">
    <source>
        <dbReference type="ARBA" id="ARBA00004141"/>
    </source>
</evidence>
<dbReference type="Pfam" id="PF00498">
    <property type="entry name" value="FHA"/>
    <property type="match status" value="2"/>
</dbReference>
<keyword evidence="4 10" id="KW-0812">Transmembrane</keyword>
<dbReference type="Proteomes" id="UP001201873">
    <property type="component" value="Unassembled WGS sequence"/>
</dbReference>
<feature type="region of interest" description="Disordered" evidence="9">
    <location>
        <begin position="138"/>
        <end position="199"/>
    </location>
</feature>
<accession>A0ABT0JSY2</accession>
<dbReference type="Gene3D" id="3.40.50.300">
    <property type="entry name" value="P-loop containing nucleotide triphosphate hydrolases"/>
    <property type="match status" value="1"/>
</dbReference>
<dbReference type="InterPro" id="IPR050352">
    <property type="entry name" value="ABCG_transporters"/>
</dbReference>
<evidence type="ECO:0000313" key="14">
    <source>
        <dbReference type="Proteomes" id="UP001201873"/>
    </source>
</evidence>